<evidence type="ECO:0000256" key="1">
    <source>
        <dbReference type="ARBA" id="ARBA00010886"/>
    </source>
</evidence>
<evidence type="ECO:0000313" key="13">
    <source>
        <dbReference type="Proteomes" id="UP000184440"/>
    </source>
</evidence>
<dbReference type="Gene3D" id="2.60.200.20">
    <property type="match status" value="1"/>
</dbReference>
<keyword evidence="7 8" id="KW-0067">ATP-binding</keyword>
<organism evidence="12 13">
    <name type="scientific">Cryptosporangium aurantiacum</name>
    <dbReference type="NCBI Taxonomy" id="134849"/>
    <lineage>
        <taxon>Bacteria</taxon>
        <taxon>Bacillati</taxon>
        <taxon>Actinomycetota</taxon>
        <taxon>Actinomycetes</taxon>
        <taxon>Cryptosporangiales</taxon>
        <taxon>Cryptosporangiaceae</taxon>
        <taxon>Cryptosporangium</taxon>
    </lineage>
</organism>
<dbReference type="Proteomes" id="UP000184440">
    <property type="component" value="Unassembled WGS sequence"/>
</dbReference>
<dbReference type="Gene3D" id="3.30.200.20">
    <property type="entry name" value="Phosphorylase Kinase, domain 1"/>
    <property type="match status" value="1"/>
</dbReference>
<evidence type="ECO:0000313" key="12">
    <source>
        <dbReference type="EMBL" id="SHN47193.1"/>
    </source>
</evidence>
<dbReference type="SMART" id="SM00240">
    <property type="entry name" value="FHA"/>
    <property type="match status" value="1"/>
</dbReference>
<dbReference type="InterPro" id="IPR017441">
    <property type="entry name" value="Protein_kinase_ATP_BS"/>
</dbReference>
<evidence type="ECO:0000256" key="8">
    <source>
        <dbReference type="PROSITE-ProRule" id="PRU10141"/>
    </source>
</evidence>
<feature type="compositionally biased region" description="Basic and acidic residues" evidence="9">
    <location>
        <begin position="146"/>
        <end position="156"/>
    </location>
</feature>
<dbReference type="InterPro" id="IPR008266">
    <property type="entry name" value="Tyr_kinase_AS"/>
</dbReference>
<dbReference type="SUPFAM" id="SSF56112">
    <property type="entry name" value="Protein kinase-like (PK-like)"/>
    <property type="match status" value="1"/>
</dbReference>
<dbReference type="InterPro" id="IPR000253">
    <property type="entry name" value="FHA_dom"/>
</dbReference>
<feature type="region of interest" description="Disordered" evidence="9">
    <location>
        <begin position="135"/>
        <end position="156"/>
    </location>
</feature>
<feature type="domain" description="Protein kinase" evidence="11">
    <location>
        <begin position="229"/>
        <end position="493"/>
    </location>
</feature>
<evidence type="ECO:0000256" key="5">
    <source>
        <dbReference type="ARBA" id="ARBA00022741"/>
    </source>
</evidence>
<name>A0A1M7RLK7_9ACTN</name>
<dbReference type="PROSITE" id="PS00109">
    <property type="entry name" value="PROTEIN_KINASE_TYR"/>
    <property type="match status" value="1"/>
</dbReference>
<gene>
    <name evidence="12" type="ORF">SAMN05443668_12141</name>
</gene>
<evidence type="ECO:0000256" key="9">
    <source>
        <dbReference type="SAM" id="MobiDB-lite"/>
    </source>
</evidence>
<accession>A0A1M7RLK7</accession>
<dbReference type="Pfam" id="PF00069">
    <property type="entry name" value="Pkinase"/>
    <property type="match status" value="1"/>
</dbReference>
<feature type="region of interest" description="Disordered" evidence="9">
    <location>
        <begin position="1"/>
        <end position="44"/>
    </location>
</feature>
<dbReference type="PANTHER" id="PTHR43671:SF13">
    <property type="entry name" value="SERINE_THREONINE-PROTEIN KINASE NEK2"/>
    <property type="match status" value="1"/>
</dbReference>
<dbReference type="STRING" id="134849.SAMN05443668_12141"/>
<feature type="domain" description="FHA" evidence="10">
    <location>
        <begin position="80"/>
        <end position="133"/>
    </location>
</feature>
<dbReference type="PROSITE" id="PS50011">
    <property type="entry name" value="PROTEIN_KINASE_DOM"/>
    <property type="match status" value="1"/>
</dbReference>
<dbReference type="GO" id="GO:0004674">
    <property type="term" value="F:protein serine/threonine kinase activity"/>
    <property type="evidence" value="ECO:0007669"/>
    <property type="project" value="UniProtKB-KW"/>
</dbReference>
<protein>
    <recommendedName>
        <fullName evidence="2">non-specific serine/threonine protein kinase</fullName>
        <ecNumber evidence="2">2.7.11.1</ecNumber>
    </recommendedName>
</protein>
<keyword evidence="6 12" id="KW-0418">Kinase</keyword>
<dbReference type="EMBL" id="FRCS01000021">
    <property type="protein sequence ID" value="SHN47193.1"/>
    <property type="molecule type" value="Genomic_DNA"/>
</dbReference>
<dbReference type="PROSITE" id="PS00107">
    <property type="entry name" value="PROTEIN_KINASE_ATP"/>
    <property type="match status" value="1"/>
</dbReference>
<dbReference type="EC" id="2.7.11.1" evidence="2"/>
<feature type="binding site" evidence="8">
    <location>
        <position position="258"/>
    </location>
    <ligand>
        <name>ATP</name>
        <dbReference type="ChEBI" id="CHEBI:30616"/>
    </ligand>
</feature>
<dbReference type="InterPro" id="IPR050660">
    <property type="entry name" value="NEK_Ser/Thr_kinase"/>
</dbReference>
<evidence type="ECO:0000259" key="10">
    <source>
        <dbReference type="PROSITE" id="PS50006"/>
    </source>
</evidence>
<dbReference type="GO" id="GO:0005524">
    <property type="term" value="F:ATP binding"/>
    <property type="evidence" value="ECO:0007669"/>
    <property type="project" value="UniProtKB-UniRule"/>
</dbReference>
<dbReference type="AlphaFoldDB" id="A0A1M7RLK7"/>
<keyword evidence="3" id="KW-0597">Phosphoprotein</keyword>
<evidence type="ECO:0000256" key="6">
    <source>
        <dbReference type="ARBA" id="ARBA00022777"/>
    </source>
</evidence>
<keyword evidence="13" id="KW-1185">Reference proteome</keyword>
<keyword evidence="12" id="KW-0723">Serine/threonine-protein kinase</keyword>
<dbReference type="PANTHER" id="PTHR43671">
    <property type="entry name" value="SERINE/THREONINE-PROTEIN KINASE NEK"/>
    <property type="match status" value="1"/>
</dbReference>
<reference evidence="12 13" key="1">
    <citation type="submission" date="2016-11" db="EMBL/GenBank/DDBJ databases">
        <authorList>
            <person name="Jaros S."/>
            <person name="Januszkiewicz K."/>
            <person name="Wedrychowicz H."/>
        </authorList>
    </citation>
    <scope>NUCLEOTIDE SEQUENCE [LARGE SCALE GENOMIC DNA]</scope>
    <source>
        <strain evidence="12 13">DSM 46144</strain>
    </source>
</reference>
<dbReference type="InterPro" id="IPR008984">
    <property type="entry name" value="SMAD_FHA_dom_sf"/>
</dbReference>
<proteinExistence type="inferred from homology"/>
<dbReference type="Gene3D" id="1.10.510.10">
    <property type="entry name" value="Transferase(Phosphotransferase) domain 1"/>
    <property type="match status" value="1"/>
</dbReference>
<dbReference type="InterPro" id="IPR011009">
    <property type="entry name" value="Kinase-like_dom_sf"/>
</dbReference>
<evidence type="ECO:0000256" key="7">
    <source>
        <dbReference type="ARBA" id="ARBA00022840"/>
    </source>
</evidence>
<evidence type="ECO:0000259" key="11">
    <source>
        <dbReference type="PROSITE" id="PS50011"/>
    </source>
</evidence>
<dbReference type="InterPro" id="IPR000719">
    <property type="entry name" value="Prot_kinase_dom"/>
</dbReference>
<dbReference type="Pfam" id="PF00498">
    <property type="entry name" value="FHA"/>
    <property type="match status" value="1"/>
</dbReference>
<keyword evidence="5 8" id="KW-0547">Nucleotide-binding</keyword>
<sequence>MLRQAGRGPERLPRHPEDSVPLGDRVTDRPPASHGRTVPTPSHPAGYSPILCAVRPSVHLTIVAGPLSGRTYRYEERTTCILGRADDCEPQLPSDTEHRTVSRHHCLIDINPPDVRIRDFGSLNGTYLNRVKIGQRAKGQTPEEAAGERFPEHDLSDGDEIRLGRTTFRVGIQRRVATLVMPRCAHCGRDIADEVGGHDGEHVCQSCRAQPAALVRDALPDAGPGFVGYEVVRELGAGGMGRVYLARNTTTGEEVALKVMLPQVAASEADRGRFLREIAIGQALRHPNIASLHHTGSAAGAFFFAIEYCRGGSVRDLMLARGGTLRPDEAVPLAVQALDALDYAHSQGIVHRDVSPQNILLTDDPKPQVKLADFGLAKAFDLAGLSGLTRTGAAAGKPLFMPYQQVVNFRHAKPAVDVWALAACLYFLLTDEAPRDFPADRDPWQAVLQTAAVPIRQRDPAIPRPLADVLDTALQDRPAIGFATAAELREALLRSTR</sequence>
<feature type="compositionally biased region" description="Basic and acidic residues" evidence="9">
    <location>
        <begin position="8"/>
        <end position="18"/>
    </location>
</feature>
<dbReference type="CDD" id="cd14014">
    <property type="entry name" value="STKc_PknB_like"/>
    <property type="match status" value="1"/>
</dbReference>
<keyword evidence="4" id="KW-0808">Transferase</keyword>
<evidence type="ECO:0000256" key="2">
    <source>
        <dbReference type="ARBA" id="ARBA00012513"/>
    </source>
</evidence>
<comment type="similarity">
    <text evidence="1">Belongs to the protein kinase superfamily. NEK Ser/Thr protein kinase family. NIMA subfamily.</text>
</comment>
<evidence type="ECO:0000256" key="3">
    <source>
        <dbReference type="ARBA" id="ARBA00022553"/>
    </source>
</evidence>
<evidence type="ECO:0000256" key="4">
    <source>
        <dbReference type="ARBA" id="ARBA00022679"/>
    </source>
</evidence>
<dbReference type="SUPFAM" id="SSF49879">
    <property type="entry name" value="SMAD/FHA domain"/>
    <property type="match status" value="1"/>
</dbReference>
<dbReference type="PROSITE" id="PS50006">
    <property type="entry name" value="FHA_DOMAIN"/>
    <property type="match status" value="1"/>
</dbReference>